<proteinExistence type="predicted"/>
<name>S8AI79_PENO1</name>
<keyword evidence="2" id="KW-1185">Reference proteome</keyword>
<organism evidence="1 2">
    <name type="scientific">Penicillium oxalicum (strain 114-2 / CGMCC 5302)</name>
    <name type="common">Penicillium decumbens</name>
    <dbReference type="NCBI Taxonomy" id="933388"/>
    <lineage>
        <taxon>Eukaryota</taxon>
        <taxon>Fungi</taxon>
        <taxon>Dikarya</taxon>
        <taxon>Ascomycota</taxon>
        <taxon>Pezizomycotina</taxon>
        <taxon>Eurotiomycetes</taxon>
        <taxon>Eurotiomycetidae</taxon>
        <taxon>Eurotiales</taxon>
        <taxon>Aspergillaceae</taxon>
        <taxon>Penicillium</taxon>
    </lineage>
</organism>
<dbReference type="Proteomes" id="UP000019376">
    <property type="component" value="Unassembled WGS sequence"/>
</dbReference>
<evidence type="ECO:0000313" key="1">
    <source>
        <dbReference type="EMBL" id="EPS25423.1"/>
    </source>
</evidence>
<reference evidence="1 2" key="1">
    <citation type="journal article" date="2013" name="PLoS ONE">
        <title>Genomic and secretomic analyses reveal unique features of the lignocellulolytic enzyme system of Penicillium decumbens.</title>
        <authorList>
            <person name="Liu G."/>
            <person name="Zhang L."/>
            <person name="Wei X."/>
            <person name="Zou G."/>
            <person name="Qin Y."/>
            <person name="Ma L."/>
            <person name="Li J."/>
            <person name="Zheng H."/>
            <person name="Wang S."/>
            <person name="Wang C."/>
            <person name="Xun L."/>
            <person name="Zhao G.-P."/>
            <person name="Zhou Z."/>
            <person name="Qu Y."/>
        </authorList>
    </citation>
    <scope>NUCLEOTIDE SEQUENCE [LARGE SCALE GENOMIC DNA]</scope>
    <source>
        <strain evidence="2">114-2 / CGMCC 5302</strain>
    </source>
</reference>
<dbReference type="EMBL" id="KB644408">
    <property type="protein sequence ID" value="EPS25423.1"/>
    <property type="molecule type" value="Genomic_DNA"/>
</dbReference>
<dbReference type="HOGENOM" id="CLU_1704839_0_0_1"/>
<sequence>MDSQARIFAFDLCVVLQYNTQVIGRTQAHQPAPIPCLEWITEEIWFRNENTRQSAFSWLLNWTRKVIRKIGEKRTWSDRKPPKFWWNRGQRPFRESVTGPSEGKLEIFLSDDLIRSITISVRENSHTVEARHHHRDFAKLEKSCQMDNLIKAVM</sequence>
<gene>
    <name evidence="1" type="ORF">PDE_00356</name>
</gene>
<accession>S8AI79</accession>
<protein>
    <submittedName>
        <fullName evidence="1">Uncharacterized protein</fullName>
    </submittedName>
</protein>
<dbReference type="AlphaFoldDB" id="S8AI79"/>
<evidence type="ECO:0000313" key="2">
    <source>
        <dbReference type="Proteomes" id="UP000019376"/>
    </source>
</evidence>